<dbReference type="RefSeq" id="WP_138247667.1">
    <property type="nucleotide sequence ID" value="NZ_AP022616.1"/>
</dbReference>
<dbReference type="AlphaFoldDB" id="A0A7I7ZQ61"/>
<evidence type="ECO:0000313" key="1">
    <source>
        <dbReference type="EMBL" id="TLH81065.1"/>
    </source>
</evidence>
<organism evidence="1 2">
    <name type="scientific">Mycolicibacterium phocaicum</name>
    <dbReference type="NCBI Taxonomy" id="319706"/>
    <lineage>
        <taxon>Bacteria</taxon>
        <taxon>Bacillati</taxon>
        <taxon>Actinomycetota</taxon>
        <taxon>Actinomycetes</taxon>
        <taxon>Mycobacteriales</taxon>
        <taxon>Mycobacteriaceae</taxon>
        <taxon>Mycolicibacterium</taxon>
    </lineage>
</organism>
<sequence length="306" mass="33144">MHIHLAAPFLLFEFDHGLGGGRLMTELIAAITSDSPGFADPPPAYMAHRVGLRAFAHEVRTHPAAMARAMDELRRRPTPPVTNGTFDEPRQLVYARSEVDFLTKLRAQRDATSPGVTILALVTASILRALNSVGIRTDPDIGVMVDLSRHLPAGVGTLSNFVGVASIPVSPPFLASSIAAAMAEYTTGCRSLVRFGMATVADMLHSSRGPVVQRCANRFAKLVVTDHGELAAAQKIRWQSDHDRLYLRFAPVGFSNQITLATNRVGAQLHLSASFYESQFDTRLIELALTRVVDTSDDVSAIGNCK</sequence>
<name>A0A7I7ZQ61_9MYCO</name>
<protein>
    <submittedName>
        <fullName evidence="1">Uncharacterized protein</fullName>
    </submittedName>
</protein>
<gene>
    <name evidence="1" type="ORF">C1S79_01295</name>
</gene>
<accession>A0A7I7ZQ61</accession>
<dbReference type="EMBL" id="POTM01000003">
    <property type="protein sequence ID" value="TLH81065.1"/>
    <property type="molecule type" value="Genomic_DNA"/>
</dbReference>
<evidence type="ECO:0000313" key="2">
    <source>
        <dbReference type="Proteomes" id="UP000309984"/>
    </source>
</evidence>
<dbReference type="Proteomes" id="UP000309984">
    <property type="component" value="Unassembled WGS sequence"/>
</dbReference>
<keyword evidence="2" id="KW-1185">Reference proteome</keyword>
<comment type="caution">
    <text evidence="1">The sequence shown here is derived from an EMBL/GenBank/DDBJ whole genome shotgun (WGS) entry which is preliminary data.</text>
</comment>
<proteinExistence type="predicted"/>
<reference evidence="1 2" key="1">
    <citation type="submission" date="2018-01" db="EMBL/GenBank/DDBJ databases">
        <title>Comparative genomics of Mycobacterium mucogenicum and Mycobacterium neoaurum clade members emphasizing tRNA and non-coding RNA.</title>
        <authorList>
            <person name="Behra P.R.K."/>
            <person name="Pettersson B.M.F."/>
            <person name="Das S."/>
            <person name="Dasgupta S."/>
            <person name="Kirsebom L.A."/>
        </authorList>
    </citation>
    <scope>NUCLEOTIDE SEQUENCE [LARGE SCALE GENOMIC DNA]</scope>
    <source>
        <strain evidence="1 2">DSM 45104</strain>
    </source>
</reference>